<dbReference type="PANTHER" id="PTHR43000">
    <property type="entry name" value="DTDP-D-GLUCOSE 4,6-DEHYDRATASE-RELATED"/>
    <property type="match status" value="1"/>
</dbReference>
<dbReference type="STRING" id="1229908.NKOR_00385"/>
<reference evidence="3 4" key="1">
    <citation type="journal article" date="2012" name="J. Bacteriol.">
        <title>Draft Genome Sequence of an Ammonia-Oxidizing Archaeon, "Candidatus Nitrosopumilus koreensis" AR1, from Marine Sediment.</title>
        <authorList>
            <person name="Park S.J."/>
            <person name="Kim J.G."/>
            <person name="Jung M.Y."/>
            <person name="Kim S.J."/>
            <person name="Cha I.T."/>
            <person name="Kwon K."/>
            <person name="Lee J.H."/>
            <person name="Rhee S.K."/>
        </authorList>
    </citation>
    <scope>NUCLEOTIDE SEQUENCE [LARGE SCALE GENOMIC DNA]</scope>
    <source>
        <strain evidence="3 4">AR1</strain>
    </source>
</reference>
<comment type="similarity">
    <text evidence="1">Belongs to the NAD(P)-dependent epimerase/dehydratase family.</text>
</comment>
<dbReference type="GeneID" id="13725530"/>
<dbReference type="InterPro" id="IPR036291">
    <property type="entry name" value="NAD(P)-bd_dom_sf"/>
</dbReference>
<keyword evidence="4" id="KW-1185">Reference proteome</keyword>
<feature type="domain" description="NAD-dependent epimerase/dehydratase" evidence="2">
    <location>
        <begin position="6"/>
        <end position="236"/>
    </location>
</feature>
<protein>
    <submittedName>
        <fullName evidence="3">UDP-glucose 4-epimerase</fullName>
    </submittedName>
</protein>
<gene>
    <name evidence="3" type="ORF">NKOR_00385</name>
</gene>
<dbReference type="Pfam" id="PF01370">
    <property type="entry name" value="Epimerase"/>
    <property type="match status" value="1"/>
</dbReference>
<organism evidence="3 4">
    <name type="scientific">Candidatus Nitrosopumilus koreensis AR1</name>
    <dbReference type="NCBI Taxonomy" id="1229908"/>
    <lineage>
        <taxon>Archaea</taxon>
        <taxon>Nitrososphaerota</taxon>
        <taxon>Nitrososphaeria</taxon>
        <taxon>Nitrosopumilales</taxon>
        <taxon>Nitrosopumilaceae</taxon>
        <taxon>Nitrosopumilus</taxon>
    </lineage>
</organism>
<dbReference type="Proteomes" id="UP000006101">
    <property type="component" value="Chromosome"/>
</dbReference>
<proteinExistence type="inferred from homology"/>
<dbReference type="InterPro" id="IPR001509">
    <property type="entry name" value="Epimerase_deHydtase"/>
</dbReference>
<evidence type="ECO:0000256" key="1">
    <source>
        <dbReference type="ARBA" id="ARBA00007637"/>
    </source>
</evidence>
<sequence>MKSKKILITGGAGFIGTSLANTLSNNNDVTIFDNFSVNANFQNYSNNEIILVKGDLCNPDDYQKLSNDYDVVFHLAADPEVRLSVTNSQSIFQNNVQATYHLLEWLKTIETKTISFTSTSAVYGDVEIFPTPETIQCFPISLYAGSKLACEFMISSYCHTYDKIGTAIRLANVVGPFSKHGILFDMLNKLRKNQNELEILGDGTQNKSYLYIDDCISGLLAITQANTKNFQIFNLGSDTQIQVKDIVDIILKNTNLENTHKNFSGGTKDGRGWIGDVKTMLLDISKSKSLGWTPSLNSSESIEKTVIELLKSKPIFD</sequence>
<dbReference type="Gene3D" id="3.90.25.10">
    <property type="entry name" value="UDP-galactose 4-epimerase, domain 1"/>
    <property type="match status" value="1"/>
</dbReference>
<name>K0B3G5_9ARCH</name>
<dbReference type="SUPFAM" id="SSF51735">
    <property type="entry name" value="NAD(P)-binding Rossmann-fold domains"/>
    <property type="match status" value="1"/>
</dbReference>
<dbReference type="RefSeq" id="WP_014962390.1">
    <property type="nucleotide sequence ID" value="NC_018655.1"/>
</dbReference>
<dbReference type="EMBL" id="CP003842">
    <property type="protein sequence ID" value="AFS79999.1"/>
    <property type="molecule type" value="Genomic_DNA"/>
</dbReference>
<dbReference type="PATRIC" id="fig|1229908.8.peg.81"/>
<dbReference type="Gene3D" id="3.40.50.720">
    <property type="entry name" value="NAD(P)-binding Rossmann-like Domain"/>
    <property type="match status" value="1"/>
</dbReference>
<evidence type="ECO:0000313" key="4">
    <source>
        <dbReference type="Proteomes" id="UP000006101"/>
    </source>
</evidence>
<evidence type="ECO:0000313" key="3">
    <source>
        <dbReference type="EMBL" id="AFS79999.1"/>
    </source>
</evidence>
<dbReference type="KEGG" id="nkr:NKOR_00385"/>
<evidence type="ECO:0000259" key="2">
    <source>
        <dbReference type="Pfam" id="PF01370"/>
    </source>
</evidence>
<dbReference type="HOGENOM" id="CLU_007383_1_7_2"/>
<accession>K0B3G5</accession>
<dbReference type="AlphaFoldDB" id="K0B3G5"/>